<evidence type="ECO:0000256" key="3">
    <source>
        <dbReference type="ARBA" id="ARBA00020637"/>
    </source>
</evidence>
<dbReference type="OrthoDB" id="5329317at2759"/>
<comment type="function">
    <text evidence="9">Component of the Mediator complex, a coactivator involved in the regulated transcription of nearly all RNA polymerase II-dependent genes. Mediator functions as a bridge to convey information from gene-specific regulatory proteins to the basal RNA polymerase II transcription machinery. Mediator is recruited to promoters by direct interactions with regulatory proteins and serves as a scaffold for the assembly of a functional preinitiation complex with RNA polymerase II and the general transcription factors.</text>
</comment>
<keyword evidence="7 9" id="KW-0539">Nucleus</keyword>
<evidence type="ECO:0000256" key="10">
    <source>
        <dbReference type="SAM" id="MobiDB-lite"/>
    </source>
</evidence>
<dbReference type="GO" id="GO:0003712">
    <property type="term" value="F:transcription coregulator activity"/>
    <property type="evidence" value="ECO:0007669"/>
    <property type="project" value="InterPro"/>
</dbReference>
<sequence length="261" mass="28784">MGKMSTLDVDDIHSLEQLRQRLQQLHNSLNSLQYNIAQSDPLPPWASLQSQFSIISNNLQSVAKQLSEHQDLYSSTFAYPLPNFPGRTQDNVLQGLLRTRLEPNVEDWIERGSTVAEETLHPDAQGKPSSLLRDLWEWAPGAANEEARTQNWGADYTLAEVESGVESVVTGLKRKLVVPEETESGDEDEDEGDTEEAVEEEDANEEDVEMVGVRRKSGAAGVEFDISKTTIKTAHSAAPMPLDSIFRYAMTGAIPSGTLTG</sequence>
<comment type="subcellular location">
    <subcellularLocation>
        <location evidence="1 9">Nucleus</location>
    </subcellularLocation>
</comment>
<dbReference type="GO" id="GO:0070847">
    <property type="term" value="C:core mediator complex"/>
    <property type="evidence" value="ECO:0007669"/>
    <property type="project" value="TreeGrafter"/>
</dbReference>
<name>A0A0G2ESP0_PHACM</name>
<comment type="subunit">
    <text evidence="9">Component of the Mediator complex.</text>
</comment>
<keyword evidence="6 9" id="KW-0804">Transcription</keyword>
<dbReference type="InterPro" id="IPR019364">
    <property type="entry name" value="Mediatior_Med8_fun/met"/>
</dbReference>
<keyword evidence="5 9" id="KW-0010">Activator</keyword>
<evidence type="ECO:0000256" key="4">
    <source>
        <dbReference type="ARBA" id="ARBA00023015"/>
    </source>
</evidence>
<dbReference type="EMBL" id="LCWF01000047">
    <property type="protein sequence ID" value="KKY25186.1"/>
    <property type="molecule type" value="Genomic_DNA"/>
</dbReference>
<dbReference type="Pfam" id="PF10232">
    <property type="entry name" value="Med8"/>
    <property type="match status" value="1"/>
</dbReference>
<reference evidence="11 12" key="1">
    <citation type="submission" date="2015-05" db="EMBL/GenBank/DDBJ databases">
        <title>Distinctive expansion of gene families associated with plant cell wall degradation and secondary metabolism in the genomes of grapevine trunk pathogens.</title>
        <authorList>
            <person name="Lawrence D.P."/>
            <person name="Travadon R."/>
            <person name="Rolshausen P.E."/>
            <person name="Baumgartner K."/>
        </authorList>
    </citation>
    <scope>NUCLEOTIDE SEQUENCE [LARGE SCALE GENOMIC DNA]</scope>
    <source>
        <strain evidence="11">UCRPC4</strain>
    </source>
</reference>
<reference evidence="11 12" key="2">
    <citation type="submission" date="2015-05" db="EMBL/GenBank/DDBJ databases">
        <authorList>
            <person name="Morales-Cruz A."/>
            <person name="Amrine K.C."/>
            <person name="Cantu D."/>
        </authorList>
    </citation>
    <scope>NUCLEOTIDE SEQUENCE [LARGE SCALE GENOMIC DNA]</scope>
    <source>
        <strain evidence="11">UCRPC4</strain>
    </source>
</reference>
<dbReference type="PANTHER" id="PTHR13074">
    <property type="entry name" value="MEDIATOR OF RNA POLYMERASE II TRANSCRIPTION SUBUNIT 8"/>
    <property type="match status" value="1"/>
</dbReference>
<feature type="compositionally biased region" description="Acidic residues" evidence="10">
    <location>
        <begin position="180"/>
        <end position="209"/>
    </location>
</feature>
<evidence type="ECO:0000256" key="7">
    <source>
        <dbReference type="ARBA" id="ARBA00023242"/>
    </source>
</evidence>
<protein>
    <recommendedName>
        <fullName evidence="3 9">Mediator of RNA polymerase II transcription subunit 8</fullName>
    </recommendedName>
    <alternativeName>
        <fullName evidence="8 9">Mediator complex subunit 8</fullName>
    </alternativeName>
</protein>
<evidence type="ECO:0000256" key="5">
    <source>
        <dbReference type="ARBA" id="ARBA00023159"/>
    </source>
</evidence>
<dbReference type="Gene3D" id="1.20.58.1710">
    <property type="match status" value="1"/>
</dbReference>
<evidence type="ECO:0000313" key="12">
    <source>
        <dbReference type="Proteomes" id="UP000053317"/>
    </source>
</evidence>
<dbReference type="GO" id="GO:0006357">
    <property type="term" value="P:regulation of transcription by RNA polymerase II"/>
    <property type="evidence" value="ECO:0007669"/>
    <property type="project" value="InterPro"/>
</dbReference>
<dbReference type="Proteomes" id="UP000053317">
    <property type="component" value="Unassembled WGS sequence"/>
</dbReference>
<proteinExistence type="inferred from homology"/>
<comment type="similarity">
    <text evidence="2 9">Belongs to the Mediator complex subunit 8 family.</text>
</comment>
<evidence type="ECO:0000256" key="9">
    <source>
        <dbReference type="RuleBase" id="RU364144"/>
    </source>
</evidence>
<evidence type="ECO:0000256" key="8">
    <source>
        <dbReference type="ARBA" id="ARBA00031261"/>
    </source>
</evidence>
<accession>A0A0G2ESP0</accession>
<dbReference type="GO" id="GO:0000978">
    <property type="term" value="F:RNA polymerase II cis-regulatory region sequence-specific DNA binding"/>
    <property type="evidence" value="ECO:0007669"/>
    <property type="project" value="TreeGrafter"/>
</dbReference>
<evidence type="ECO:0000256" key="1">
    <source>
        <dbReference type="ARBA" id="ARBA00004123"/>
    </source>
</evidence>
<keyword evidence="4 9" id="KW-0805">Transcription regulation</keyword>
<dbReference type="GO" id="GO:0016592">
    <property type="term" value="C:mediator complex"/>
    <property type="evidence" value="ECO:0007669"/>
    <property type="project" value="InterPro"/>
</dbReference>
<comment type="caution">
    <text evidence="11">The sequence shown here is derived from an EMBL/GenBank/DDBJ whole genome shotgun (WGS) entry which is preliminary data.</text>
</comment>
<dbReference type="AlphaFoldDB" id="A0A0G2ESP0"/>
<dbReference type="PANTHER" id="PTHR13074:SF9">
    <property type="entry name" value="MEDIATOR OF RNA POLYMERASE II TRANSCRIPTION SUBUNIT 8"/>
    <property type="match status" value="1"/>
</dbReference>
<gene>
    <name evidence="9" type="primary">MED8</name>
    <name evidence="11" type="ORF">UCRPC4_g01992</name>
</gene>
<evidence type="ECO:0000256" key="2">
    <source>
        <dbReference type="ARBA" id="ARBA00005716"/>
    </source>
</evidence>
<dbReference type="Gene3D" id="6.10.250.2610">
    <property type="match status" value="1"/>
</dbReference>
<organism evidence="11 12">
    <name type="scientific">Phaeomoniella chlamydospora</name>
    <name type="common">Phaeoacremonium chlamydosporum</name>
    <dbReference type="NCBI Taxonomy" id="158046"/>
    <lineage>
        <taxon>Eukaryota</taxon>
        <taxon>Fungi</taxon>
        <taxon>Dikarya</taxon>
        <taxon>Ascomycota</taxon>
        <taxon>Pezizomycotina</taxon>
        <taxon>Eurotiomycetes</taxon>
        <taxon>Chaetothyriomycetidae</taxon>
        <taxon>Phaeomoniellales</taxon>
        <taxon>Phaeomoniellaceae</taxon>
        <taxon>Phaeomoniella</taxon>
    </lineage>
</organism>
<keyword evidence="12" id="KW-1185">Reference proteome</keyword>
<evidence type="ECO:0000313" key="11">
    <source>
        <dbReference type="EMBL" id="KKY25186.1"/>
    </source>
</evidence>
<feature type="region of interest" description="Disordered" evidence="10">
    <location>
        <begin position="177"/>
        <end position="214"/>
    </location>
</feature>
<evidence type="ECO:0000256" key="6">
    <source>
        <dbReference type="ARBA" id="ARBA00023163"/>
    </source>
</evidence>